<proteinExistence type="predicted"/>
<feature type="chain" id="PRO_5007280640" description="Lipoprotein" evidence="1">
    <location>
        <begin position="27"/>
        <end position="144"/>
    </location>
</feature>
<dbReference type="AlphaFoldDB" id="A0A127VHQ9"/>
<name>A0A127VHQ9_9SPHI</name>
<evidence type="ECO:0000313" key="3">
    <source>
        <dbReference type="Proteomes" id="UP000071561"/>
    </source>
</evidence>
<protein>
    <recommendedName>
        <fullName evidence="4">Lipoprotein</fullName>
    </recommendedName>
</protein>
<sequence length="144" mass="15569" precursor="true">MYSCLLKFPPVLFGMACLMSCSSANNKPLSVRFSADSSAIIFSDIAPAGLGLIRNIKGVDTAHADLITVLETPSDEDTAAMEHEVPGKLEVTDSTLVFRPSKSFISGKNYLVISYMNAKFASTEKIISGQLNHSVKAQQVILKR</sequence>
<feature type="signal peptide" evidence="1">
    <location>
        <begin position="1"/>
        <end position="26"/>
    </location>
</feature>
<accession>A0A127VHQ9</accession>
<dbReference type="RefSeq" id="WP_068404287.1">
    <property type="nucleotide sequence ID" value="NZ_CP014504.1"/>
</dbReference>
<gene>
    <name evidence="2" type="ORF">AY601_3984</name>
</gene>
<keyword evidence="3" id="KW-1185">Reference proteome</keyword>
<dbReference type="EMBL" id="CP014504">
    <property type="protein sequence ID" value="AMQ00837.1"/>
    <property type="molecule type" value="Genomic_DNA"/>
</dbReference>
<dbReference type="OrthoDB" id="794736at2"/>
<dbReference type="KEGG" id="pcm:AY601_3984"/>
<organism evidence="2 3">
    <name type="scientific">Pedobacter cryoconitis</name>
    <dbReference type="NCBI Taxonomy" id="188932"/>
    <lineage>
        <taxon>Bacteria</taxon>
        <taxon>Pseudomonadati</taxon>
        <taxon>Bacteroidota</taxon>
        <taxon>Sphingobacteriia</taxon>
        <taxon>Sphingobacteriales</taxon>
        <taxon>Sphingobacteriaceae</taxon>
        <taxon>Pedobacter</taxon>
    </lineage>
</organism>
<evidence type="ECO:0000313" key="2">
    <source>
        <dbReference type="EMBL" id="AMQ00837.1"/>
    </source>
</evidence>
<keyword evidence="1" id="KW-0732">Signal</keyword>
<dbReference type="Proteomes" id="UP000071561">
    <property type="component" value="Chromosome"/>
</dbReference>
<evidence type="ECO:0008006" key="4">
    <source>
        <dbReference type="Google" id="ProtNLM"/>
    </source>
</evidence>
<dbReference type="PATRIC" id="fig|188932.3.peg.4139"/>
<evidence type="ECO:0000256" key="1">
    <source>
        <dbReference type="SAM" id="SignalP"/>
    </source>
</evidence>
<reference evidence="2 3" key="1">
    <citation type="submission" date="2016-03" db="EMBL/GenBank/DDBJ databases">
        <title>Complete genome sequence of Pedobacter cryoconitis PAMC 27485.</title>
        <authorList>
            <person name="Lee J."/>
            <person name="Kim O.-S."/>
        </authorList>
    </citation>
    <scope>NUCLEOTIDE SEQUENCE [LARGE SCALE GENOMIC DNA]</scope>
    <source>
        <strain evidence="2 3">PAMC 27485</strain>
    </source>
</reference>